<keyword evidence="2 3" id="KW-0413">Isomerase</keyword>
<comment type="pathway">
    <text evidence="3">Carbohydrate biosynthesis; gluconeogenesis.</text>
</comment>
<keyword evidence="3" id="KW-0324">Glycolysis</keyword>
<dbReference type="GO" id="GO:0004807">
    <property type="term" value="F:triose-phosphate isomerase activity"/>
    <property type="evidence" value="ECO:0007669"/>
    <property type="project" value="UniProtKB-UniRule"/>
</dbReference>
<dbReference type="UniPathway" id="UPA00109">
    <property type="reaction ID" value="UER00189"/>
</dbReference>
<evidence type="ECO:0000313" key="4">
    <source>
        <dbReference type="EMBL" id="OHA08992.1"/>
    </source>
</evidence>
<dbReference type="PANTHER" id="PTHR21139:SF42">
    <property type="entry name" value="TRIOSEPHOSPHATE ISOMERASE"/>
    <property type="match status" value="1"/>
</dbReference>
<dbReference type="PROSITE" id="PS51440">
    <property type="entry name" value="TIM_2"/>
    <property type="match status" value="1"/>
</dbReference>
<gene>
    <name evidence="4" type="ORF">A3B37_02945</name>
</gene>
<name>A0A1G2LDV9_9BACT</name>
<dbReference type="AlphaFoldDB" id="A0A1G2LDV9"/>
<dbReference type="GO" id="GO:0006096">
    <property type="term" value="P:glycolytic process"/>
    <property type="evidence" value="ECO:0007669"/>
    <property type="project" value="UniProtKB-UniRule"/>
</dbReference>
<dbReference type="UniPathway" id="UPA00138"/>
<organism evidence="4 5">
    <name type="scientific">Candidatus Sungbacteria bacterium RIFCSPLOWO2_01_FULL_59_16</name>
    <dbReference type="NCBI Taxonomy" id="1802280"/>
    <lineage>
        <taxon>Bacteria</taxon>
        <taxon>Candidatus Sungiibacteriota</taxon>
    </lineage>
</organism>
<dbReference type="GO" id="GO:0046166">
    <property type="term" value="P:glyceraldehyde-3-phosphate biosynthetic process"/>
    <property type="evidence" value="ECO:0007669"/>
    <property type="project" value="TreeGrafter"/>
</dbReference>
<keyword evidence="3" id="KW-0963">Cytoplasm</keyword>
<comment type="caution">
    <text evidence="4">The sequence shown here is derived from an EMBL/GenBank/DDBJ whole genome shotgun (WGS) entry which is preliminary data.</text>
</comment>
<comment type="catalytic activity">
    <reaction evidence="3">
        <text>D-glyceraldehyde 3-phosphate = dihydroxyacetone phosphate</text>
        <dbReference type="Rhea" id="RHEA:18585"/>
        <dbReference type="ChEBI" id="CHEBI:57642"/>
        <dbReference type="ChEBI" id="CHEBI:59776"/>
        <dbReference type="EC" id="5.3.1.1"/>
    </reaction>
</comment>
<dbReference type="GO" id="GO:0005829">
    <property type="term" value="C:cytosol"/>
    <property type="evidence" value="ECO:0007669"/>
    <property type="project" value="TreeGrafter"/>
</dbReference>
<comment type="similarity">
    <text evidence="1 3">Belongs to the triosephosphate isomerase family.</text>
</comment>
<comment type="subcellular location">
    <subcellularLocation>
        <location evidence="3">Cytoplasm</location>
    </subcellularLocation>
</comment>
<keyword evidence="3" id="KW-0312">Gluconeogenesis</keyword>
<dbReference type="Gene3D" id="3.20.20.70">
    <property type="entry name" value="Aldolase class I"/>
    <property type="match status" value="1"/>
</dbReference>
<protein>
    <recommendedName>
        <fullName evidence="3">Triosephosphate isomerase</fullName>
        <ecNumber evidence="3">5.3.1.1</ecNumber>
    </recommendedName>
</protein>
<dbReference type="EMBL" id="MHQS01000008">
    <property type="protein sequence ID" value="OHA08992.1"/>
    <property type="molecule type" value="Genomic_DNA"/>
</dbReference>
<dbReference type="STRING" id="1802280.A3B37_02945"/>
<comment type="pathway">
    <text evidence="3">Carbohydrate degradation; glycolysis; D-glyceraldehyde 3-phosphate from glycerone phosphate: step 1/1.</text>
</comment>
<dbReference type="PANTHER" id="PTHR21139">
    <property type="entry name" value="TRIOSEPHOSPHATE ISOMERASE"/>
    <property type="match status" value="1"/>
</dbReference>
<dbReference type="CDD" id="cd00311">
    <property type="entry name" value="TIM"/>
    <property type="match status" value="1"/>
</dbReference>
<evidence type="ECO:0000256" key="3">
    <source>
        <dbReference type="RuleBase" id="RU363013"/>
    </source>
</evidence>
<evidence type="ECO:0000313" key="5">
    <source>
        <dbReference type="Proteomes" id="UP000176705"/>
    </source>
</evidence>
<reference evidence="4 5" key="1">
    <citation type="journal article" date="2016" name="Nat. Commun.">
        <title>Thousands of microbial genomes shed light on interconnected biogeochemical processes in an aquifer system.</title>
        <authorList>
            <person name="Anantharaman K."/>
            <person name="Brown C.T."/>
            <person name="Hug L.A."/>
            <person name="Sharon I."/>
            <person name="Castelle C.J."/>
            <person name="Probst A.J."/>
            <person name="Thomas B.C."/>
            <person name="Singh A."/>
            <person name="Wilkins M.J."/>
            <person name="Karaoz U."/>
            <person name="Brodie E.L."/>
            <person name="Williams K.H."/>
            <person name="Hubbard S.S."/>
            <person name="Banfield J.F."/>
        </authorList>
    </citation>
    <scope>NUCLEOTIDE SEQUENCE [LARGE SCALE GENOMIC DNA]</scope>
</reference>
<dbReference type="SUPFAM" id="SSF51351">
    <property type="entry name" value="Triosephosphate isomerase (TIM)"/>
    <property type="match status" value="1"/>
</dbReference>
<proteinExistence type="inferred from homology"/>
<dbReference type="GO" id="GO:0019563">
    <property type="term" value="P:glycerol catabolic process"/>
    <property type="evidence" value="ECO:0007669"/>
    <property type="project" value="TreeGrafter"/>
</dbReference>
<evidence type="ECO:0000256" key="1">
    <source>
        <dbReference type="ARBA" id="ARBA00007422"/>
    </source>
</evidence>
<dbReference type="InterPro" id="IPR035990">
    <property type="entry name" value="TIM_sf"/>
</dbReference>
<dbReference type="NCBIfam" id="TIGR00419">
    <property type="entry name" value="tim"/>
    <property type="match status" value="1"/>
</dbReference>
<dbReference type="Pfam" id="PF00121">
    <property type="entry name" value="TIM"/>
    <property type="match status" value="1"/>
</dbReference>
<dbReference type="InterPro" id="IPR013785">
    <property type="entry name" value="Aldolase_TIM"/>
</dbReference>
<accession>A0A1G2LDV9</accession>
<dbReference type="EC" id="5.3.1.1" evidence="3"/>
<comment type="subunit">
    <text evidence="3">Homodimer.</text>
</comment>
<sequence>MNPATVKAAARLARDIEHGIATLRGAEAVIAPPFPFLAAVGGALRRGRLGAQDVAAAGGGPYTGEVSAAMLRDFGVRYVMIGHSERRRLFGESNELINSKVRQALRSGLRPVIAVGEELRESQAVVPSAIAEELFRAIAGIPRRSLAQAVIAYEPVWAISTTPGARPDTPDNAARRAIYIRKLLTRHLGARVADSIRVIYGGSVSIANAAGFVSRDIRGMEGLLVGGASLNAKEFVAIVQAVSSSWRRR</sequence>
<dbReference type="Proteomes" id="UP000176705">
    <property type="component" value="Unassembled WGS sequence"/>
</dbReference>
<dbReference type="GO" id="GO:0006094">
    <property type="term" value="P:gluconeogenesis"/>
    <property type="evidence" value="ECO:0007669"/>
    <property type="project" value="UniProtKB-UniPathway"/>
</dbReference>
<dbReference type="InterPro" id="IPR000652">
    <property type="entry name" value="Triosephosphate_isomerase"/>
</dbReference>
<evidence type="ECO:0000256" key="2">
    <source>
        <dbReference type="ARBA" id="ARBA00023235"/>
    </source>
</evidence>